<comment type="caution">
    <text evidence="1">The sequence shown here is derived from an EMBL/GenBank/DDBJ whole genome shotgun (WGS) entry which is preliminary data.</text>
</comment>
<dbReference type="EMBL" id="CM055098">
    <property type="protein sequence ID" value="KAJ7548292.1"/>
    <property type="molecule type" value="Genomic_DNA"/>
</dbReference>
<name>A0ACC2D251_DIPCM</name>
<sequence length="1911" mass="212468">MRPMIRFLRRRGRPPSKNAWDRSSKVNNDLAAASSTGKELKLGGLGSASPQTSPSKDSAIDASAGVKAVRRETDLGHTKVKISAGGNRMTTRASAASVSGADLATTQAAPAAILSRTQNLSSISDCDGKEVKQNEALDMPQKSEQRVLRPRGPPGLNATESRRGRRPFVEVKFSDGVAMSILGRRIKVWWPLDSCWYYGLVKKYDRVKNSHWIVYDDGDEEWLDLRTERYKLQMRPGEVLNRSQSPGDTRKTYTALASRRHRQVIEDASKVFTNSNVDQAKIGDVCGRIENLGQAFEHSRIEAREPLKLSDHCEARNGPFDGSAMNMDLDICGNCKSGFPSTCKVTSVYSRRHFGTKQKVHDSNLLAGKQRLDLAAPENSEIDLDASSASLMAERRCTIQETQFRSILQKGDIRQVGVLCSDEKKDSDCNGDMNAVSSNMAYSKVSSCAEAPAIFHVAGSWPVKCDCDAEQVIGQADHFSNGSNQIFCVPSNQTDVFKDLHSGSNILVISLKKNISPDKPPADLIVVCTRREGDDMNAAEMDMHFKKFKGIDFQVSNSRQYSEVCLQHLGHRMCSGQFFLQKIRLDTAEHFQVALDIFELNLRSSESILCEGLLKGSFANQVRAKTLIVKQYLSHDIVIDRSFCGDTPHSVLFKLQSSQLDNSIVIVKAMDQSDEIQEVALNGGGIVGNARGDDVVVYNKGDWPLSFRKCNFCLFTQLNPLYGVANGFYHNGTRSIALQVEFNSNPGIMSNVVKVVFRGSACLGNMLESLRRMINDRNVFDDGLVLRYLGHTSEKADITNSRLNPLALIENAYDFGGSTSSMKPQKRDLDVAGKKNYGSPMETIISNISVSEPLKPLVEETWQFLIGKNGLHLGLSQILSFFMGQNAGFMQSTSSLSFPIYGQRDVVKTEQPSESAMRTQQTSSNLALQHVRKSSYSHVKKKRRSDKILKRGIFTLNKDLAENITVADGLADREDGHEIGKRRKLDTERSHGASAKAGEIHQFSNDLDEQTHESSASGFGEACYVISSVPQLSAPKTLQLSSSNEVPSLLHGYVLEDKKSSESKHKDIYMKAGFPKVTLSPFISMVNDKRKRFLGDSSASFHFQHSMCCADANFFDSIRTVIDASGTDQETGMDSREQEHHHNMEFGGAADDSSQDRRKRCKKGHSFAVESELDARQGPFGKNTSFFHSSPGDKEDFTFEQMQHRDPAIECLNCTANILFVHYDRGWRELGATVELLLVKNTWVLSICHRGESLFTYKAEQSVASGSTNRYTHVMMWKGGKDWSLEFEDRRQWFFFKEMHQLCFQRNTKAASVRHIPIPGVCHVQESVMLNSGHPFVRPQYYICQKQGELDVALSCSRDIYDMDSEDEEWLATKMMGPGPLLNIRDETLEDIIEKLERAAYGNHQDMFSMDVAVNLCQTLGPVDVIKVVHAYWVAKRLRKGMPLIRHFQPAPWERYQKQLQEWEAKVKSIQQDLDLAHKLSPAALPQRPPWFAFCLRPRGLEVLNKVQKQRSQKKLGSGGSIPRHWASAIPLNLATDGLVESPRPADEHPEELLIGWRKAYSQAFYENSGVGASSFGVGDAPPITGGKVRPGNRSDTIINSDIGLRLWRKSSSSGRQRWNSKKIGRRAKKKRIFAMDEDFLPKGKGKSQRQLRMLQNVGISKEIGLQGTEENPSNLTPFCPSFNSWGSFLPKTRDIDPVFLDLDSTNNVSPILGLDLEAVALAKAAIAKKAVDVAARKRAKAQALYAIADAAMRNAVSAMIAADTIEAEKKVRMVLTYQDEQTQLGVRSNKHHHTVNEVSLAPHFGRKKISKLGGGGYVNTEPSVLWQLDSQKAPKSSSNMVLRGSSVKKDLVNNTEDALLPIASWSQELGAGLGTKLIHTRGESPKRNLRHSLLLGTVSDSASQCFEGVA</sequence>
<keyword evidence="2" id="KW-1185">Reference proteome</keyword>
<protein>
    <submittedName>
        <fullName evidence="1">Uncharacterized protein</fullName>
    </submittedName>
</protein>
<gene>
    <name evidence="1" type="ORF">O6H91_07G005900</name>
</gene>
<evidence type="ECO:0000313" key="1">
    <source>
        <dbReference type="EMBL" id="KAJ7548292.1"/>
    </source>
</evidence>
<accession>A0ACC2D251</accession>
<evidence type="ECO:0000313" key="2">
    <source>
        <dbReference type="Proteomes" id="UP001162992"/>
    </source>
</evidence>
<dbReference type="Proteomes" id="UP001162992">
    <property type="component" value="Chromosome 7"/>
</dbReference>
<organism evidence="1 2">
    <name type="scientific">Diphasiastrum complanatum</name>
    <name type="common">Issler's clubmoss</name>
    <name type="synonym">Lycopodium complanatum</name>
    <dbReference type="NCBI Taxonomy" id="34168"/>
    <lineage>
        <taxon>Eukaryota</taxon>
        <taxon>Viridiplantae</taxon>
        <taxon>Streptophyta</taxon>
        <taxon>Embryophyta</taxon>
        <taxon>Tracheophyta</taxon>
        <taxon>Lycopodiopsida</taxon>
        <taxon>Lycopodiales</taxon>
        <taxon>Lycopodiaceae</taxon>
        <taxon>Lycopodioideae</taxon>
        <taxon>Diphasiastrum</taxon>
    </lineage>
</organism>
<proteinExistence type="predicted"/>
<reference evidence="2" key="1">
    <citation type="journal article" date="2024" name="Proc. Natl. Acad. Sci. U.S.A.">
        <title>Extraordinary preservation of gene collinearity over three hundred million years revealed in homosporous lycophytes.</title>
        <authorList>
            <person name="Li C."/>
            <person name="Wickell D."/>
            <person name="Kuo L.Y."/>
            <person name="Chen X."/>
            <person name="Nie B."/>
            <person name="Liao X."/>
            <person name="Peng D."/>
            <person name="Ji J."/>
            <person name="Jenkins J."/>
            <person name="Williams M."/>
            <person name="Shu S."/>
            <person name="Plott C."/>
            <person name="Barry K."/>
            <person name="Rajasekar S."/>
            <person name="Grimwood J."/>
            <person name="Han X."/>
            <person name="Sun S."/>
            <person name="Hou Z."/>
            <person name="He W."/>
            <person name="Dai G."/>
            <person name="Sun C."/>
            <person name="Schmutz J."/>
            <person name="Leebens-Mack J.H."/>
            <person name="Li F.W."/>
            <person name="Wang L."/>
        </authorList>
    </citation>
    <scope>NUCLEOTIDE SEQUENCE [LARGE SCALE GENOMIC DNA]</scope>
    <source>
        <strain evidence="2">cv. PW_Plant_1</strain>
    </source>
</reference>